<dbReference type="InterPro" id="IPR000504">
    <property type="entry name" value="RRM_dom"/>
</dbReference>
<dbReference type="SUPFAM" id="SSF48452">
    <property type="entry name" value="TPR-like"/>
    <property type="match status" value="1"/>
</dbReference>
<dbReference type="CDD" id="cd12299">
    <property type="entry name" value="RRM4_Prp24"/>
    <property type="match status" value="1"/>
</dbReference>
<dbReference type="InterPro" id="IPR050502">
    <property type="entry name" value="Euk_RNA-bind_prot"/>
</dbReference>
<evidence type="ECO:0000259" key="12">
    <source>
        <dbReference type="PROSITE" id="PS50102"/>
    </source>
</evidence>
<keyword evidence="5 10" id="KW-0694">RNA-binding</keyword>
<dbReference type="InterPro" id="IPR003954">
    <property type="entry name" value="RRM_euk-type"/>
</dbReference>
<feature type="region of interest" description="Disordered" evidence="11">
    <location>
        <begin position="678"/>
        <end position="753"/>
    </location>
</feature>
<feature type="compositionally biased region" description="Basic and acidic residues" evidence="11">
    <location>
        <begin position="1187"/>
        <end position="1199"/>
    </location>
</feature>
<feature type="domain" description="RRM" evidence="12">
    <location>
        <begin position="757"/>
        <end position="832"/>
    </location>
</feature>
<comment type="function">
    <text evidence="1">Component of the cleavage factor IA (CFIA) complex, which is involved in the endonucleolytic cleavage during polyadenylation-dependent pre-mRNA 3'-end formation.</text>
</comment>
<dbReference type="SMART" id="SM00361">
    <property type="entry name" value="RRM_1"/>
    <property type="match status" value="2"/>
</dbReference>
<dbReference type="EMBL" id="NESQ01000258">
    <property type="protein sequence ID" value="PUU74974.1"/>
    <property type="molecule type" value="Genomic_DNA"/>
</dbReference>
<evidence type="ECO:0000256" key="1">
    <source>
        <dbReference type="ARBA" id="ARBA00002863"/>
    </source>
</evidence>
<dbReference type="InterPro" id="IPR034397">
    <property type="entry name" value="Prp24_RRM1"/>
</dbReference>
<evidence type="ECO:0000256" key="9">
    <source>
        <dbReference type="ARBA" id="ARBA00093627"/>
    </source>
</evidence>
<dbReference type="SMART" id="SM00386">
    <property type="entry name" value="HAT"/>
    <property type="match status" value="5"/>
</dbReference>
<dbReference type="STRING" id="42251.A0A2T6ZHT2"/>
<gene>
    <name evidence="13" type="ORF">B9Z19DRAFT_1091454</name>
</gene>
<reference evidence="13 14" key="1">
    <citation type="submission" date="2017-04" db="EMBL/GenBank/DDBJ databases">
        <title>Draft genome sequence of Tuber borchii Vittad., a whitish edible truffle.</title>
        <authorList>
            <consortium name="DOE Joint Genome Institute"/>
            <person name="Murat C."/>
            <person name="Kuo A."/>
            <person name="Barry K.W."/>
            <person name="Clum A."/>
            <person name="Dockter R.B."/>
            <person name="Fauchery L."/>
            <person name="Iotti M."/>
            <person name="Kohler A."/>
            <person name="Labutti K."/>
            <person name="Lindquist E.A."/>
            <person name="Lipzen A."/>
            <person name="Ohm R.A."/>
            <person name="Wang M."/>
            <person name="Grigoriev I.V."/>
            <person name="Zambonelli A."/>
            <person name="Martin F.M."/>
        </authorList>
    </citation>
    <scope>NUCLEOTIDE SEQUENCE [LARGE SCALE GENOMIC DNA]</scope>
    <source>
        <strain evidence="13 14">Tbo3840</strain>
    </source>
</reference>
<evidence type="ECO:0000256" key="8">
    <source>
        <dbReference type="ARBA" id="ARBA00093374"/>
    </source>
</evidence>
<dbReference type="InterPro" id="IPR003107">
    <property type="entry name" value="HAT"/>
</dbReference>
<evidence type="ECO:0000256" key="6">
    <source>
        <dbReference type="ARBA" id="ARBA00023187"/>
    </source>
</evidence>
<dbReference type="CDD" id="cd12297">
    <property type="entry name" value="RRM2_Prp24"/>
    <property type="match status" value="1"/>
</dbReference>
<feature type="region of interest" description="Disordered" evidence="11">
    <location>
        <begin position="1139"/>
        <end position="1227"/>
    </location>
</feature>
<dbReference type="FunFam" id="3.30.70.330:FF:000588">
    <property type="entry name" value="Pre-mRNA splicing factor (Prp24), putative"/>
    <property type="match status" value="1"/>
</dbReference>
<dbReference type="OrthoDB" id="360390at2759"/>
<protein>
    <recommendedName>
        <fullName evidence="9">U4/U6 snRNA-associated-splicing factor PRP24</fullName>
    </recommendedName>
</protein>
<dbReference type="Pfam" id="PF00076">
    <property type="entry name" value="RRM_1"/>
    <property type="match status" value="3"/>
</dbReference>
<feature type="domain" description="RRM" evidence="12">
    <location>
        <begin position="1059"/>
        <end position="1131"/>
    </location>
</feature>
<dbReference type="Gene3D" id="1.25.40.10">
    <property type="entry name" value="Tetratricopeptide repeat domain"/>
    <property type="match status" value="2"/>
</dbReference>
<dbReference type="InterPro" id="IPR035979">
    <property type="entry name" value="RBD_domain_sf"/>
</dbReference>
<feature type="compositionally biased region" description="Polar residues" evidence="11">
    <location>
        <begin position="1004"/>
        <end position="1016"/>
    </location>
</feature>
<dbReference type="CDD" id="cd12296">
    <property type="entry name" value="RRM1_Prp24"/>
    <property type="match status" value="1"/>
</dbReference>
<dbReference type="PANTHER" id="PTHR48025">
    <property type="entry name" value="OS02G0815200 PROTEIN"/>
    <property type="match status" value="1"/>
</dbReference>
<evidence type="ECO:0000256" key="2">
    <source>
        <dbReference type="ARBA" id="ARBA00004123"/>
    </source>
</evidence>
<feature type="region of interest" description="Disordered" evidence="11">
    <location>
        <begin position="1"/>
        <end position="91"/>
    </location>
</feature>
<keyword evidence="3" id="KW-0507">mRNA processing</keyword>
<evidence type="ECO:0000256" key="5">
    <source>
        <dbReference type="ARBA" id="ARBA00022884"/>
    </source>
</evidence>
<feature type="domain" description="RRM" evidence="12">
    <location>
        <begin position="833"/>
        <end position="910"/>
    </location>
</feature>
<feature type="compositionally biased region" description="Polar residues" evidence="11">
    <location>
        <begin position="1038"/>
        <end position="1049"/>
    </location>
</feature>
<dbReference type="InterPro" id="IPR031766">
    <property type="entry name" value="RRM_occluded"/>
</dbReference>
<evidence type="ECO:0000256" key="3">
    <source>
        <dbReference type="ARBA" id="ARBA00022664"/>
    </source>
</evidence>
<proteinExistence type="predicted"/>
<dbReference type="Pfam" id="PF05843">
    <property type="entry name" value="Suf"/>
    <property type="match status" value="1"/>
</dbReference>
<sequence>MDINSLLSPSDDYSSPANPSASPRPSSRPAFIDTDSNSPIHSGHTSNTTPASNPRQSPLKVNEASTSKPFSASGMSGPSEQVRDEVMTGGDDGDVAAAVAVGDGIGAAYEVVMEDVSDGDENEVAAPIPLSEEDYTRIADLLVSITNRPYQYESHVEYISLLRRGFLAHQADPREVEPYPLIKDLRKAREDMIERFPLNETMWAEWIADEIFICGGLEERLGVMELCAKAVEEESASVRLWKTYAEYIESQYSLGRDGDAVGKGKAKKVILSEEEEITLKGCFTLELVVETYRLGSLATKDNIAESHVLWDKYRDLMMMDLEANPTPPKVEFIRNLYVARLQIPHTTISDTFSEFSTFITRYDNANYESIMVSTNRLYAVALAKYNERSIHEDRLAKRGQVSLIEEWNAWAEYLEWETSQPKKKLDIDMACALYERCLLCFGEQARIWEEYVFFALEKSLGPRVKALLKRATRHCPWSGTLWAQYIIALERAYRPFEEVSEIKHRATTTGMLDLGGLEEVLKVNIAWCGFLKRRAFEHDAGEDDFDMAEMGISEAVTETGKKDPAYRLQRIHINFCTLAKKLDSAREIWKELAKTQGDSYEYWLRYYHWELSHGPKDKDYAGSTLKAALRRSTLDWPEKILETWKNHVEDFGNVEDVEYATVRYRKLSKEYSERRAQEAREIALQQQQAKDQQQEEDTPQTDGSARASSKRRRSVAEADDSQPKKKSKAVETLATEKPAAHLPPLASSVAKRDRENTTVIVKNLPPNCPEVRVRQFFRDCGTINSLKLIVEKDGKTSTATVEFESREDVLTAQTKNLKIVDGHSIEVQVGTRSTLYVTNFPPIADEAYIRDLFKDCGEIVDVRFPSLKYNTHRRFCYVQFASSDEAQKATSLHGKQLGGKESLMAKISAPDQKHERSGAVYEGREVYIRNIDFQAHDNDVQELFQKYGRIEKVRLPPGPKKGTHKGYGFVTFSTKEEALAAVEGANNTQLKSRTLIVSIADPNPSKQKTTNTNPSAEKTRDSTSGRNMDRPRQKSLGPANSATSPQQASVPAFSDIKKKTLGIMNLPDTVNDTKIRQIFEKHGPLRKVTLRPDHQGAIVEYESVADAGKATLALDGFELAGRKIKIGELADLMRQSPEKKVTKGFPTNNGDSKGGAVAFKPNQVNAGAGGMKGQKRRAGLGFSGAVRKKDDADVGKSEDTVMVDRPPAREAPKAKSNADFKAMFLRK</sequence>
<feature type="domain" description="RRM" evidence="12">
    <location>
        <begin position="924"/>
        <end position="1002"/>
    </location>
</feature>
<keyword evidence="14" id="KW-1185">Reference proteome</keyword>
<dbReference type="GO" id="GO:0005688">
    <property type="term" value="C:U6 snRNP"/>
    <property type="evidence" value="ECO:0007669"/>
    <property type="project" value="UniProtKB-ARBA"/>
</dbReference>
<dbReference type="CDD" id="cd00590">
    <property type="entry name" value="RRM_SF"/>
    <property type="match status" value="1"/>
</dbReference>
<dbReference type="FunFam" id="3.30.70.330:FF:000365">
    <property type="entry name" value="U4/U6 snRNA-associated-splicing factor PRP24"/>
    <property type="match status" value="1"/>
</dbReference>
<keyword evidence="6" id="KW-0508">mRNA splicing</keyword>
<comment type="subcellular location">
    <subcellularLocation>
        <location evidence="2">Nucleus</location>
    </subcellularLocation>
</comment>
<dbReference type="Proteomes" id="UP000244722">
    <property type="component" value="Unassembled WGS sequence"/>
</dbReference>
<dbReference type="InterPro" id="IPR008847">
    <property type="entry name" value="Suf"/>
</dbReference>
<dbReference type="GO" id="GO:0006397">
    <property type="term" value="P:mRNA processing"/>
    <property type="evidence" value="ECO:0007669"/>
    <property type="project" value="UniProtKB-KW"/>
</dbReference>
<accession>A0A2T6ZHT2</accession>
<comment type="caution">
    <text evidence="13">The sequence shown here is derived from an EMBL/GenBank/DDBJ whole genome shotgun (WGS) entry which is preliminary data.</text>
</comment>
<dbReference type="AlphaFoldDB" id="A0A2T6ZHT2"/>
<feature type="compositionally biased region" description="Basic and acidic residues" evidence="11">
    <location>
        <begin position="1206"/>
        <end position="1218"/>
    </location>
</feature>
<evidence type="ECO:0000256" key="7">
    <source>
        <dbReference type="ARBA" id="ARBA00023242"/>
    </source>
</evidence>
<evidence type="ECO:0000313" key="14">
    <source>
        <dbReference type="Proteomes" id="UP000244722"/>
    </source>
</evidence>
<feature type="region of interest" description="Disordered" evidence="11">
    <location>
        <begin position="998"/>
        <end position="1053"/>
    </location>
</feature>
<comment type="function">
    <text evidence="8">Functions as a recycling factor of the spliceosome, a machinery that forms on each precursor-messenger RNA (pre-mRNA) and catalyzes the removal of introns. Chaperones the re-annealing of U4 and U6 snRNAs (small nuclear RNAs) released from previous rounds of splicing, an initial step in reforming the U4/U6-U5 tri-snRNP (small nuclear ribonucleoprotein) that can reassemble into another spliceosome complex; this step involves binding U6 and facilitating the unwinding of the U6 internal stem loop, followed by base-pairing of U6 to U4.</text>
</comment>
<evidence type="ECO:0000313" key="13">
    <source>
        <dbReference type="EMBL" id="PUU74974.1"/>
    </source>
</evidence>
<dbReference type="Pfam" id="PF16842">
    <property type="entry name" value="RRM_occluded"/>
    <property type="match status" value="1"/>
</dbReference>
<name>A0A2T6ZHT2_TUBBO</name>
<dbReference type="SUPFAM" id="SSF54928">
    <property type="entry name" value="RNA-binding domain, RBD"/>
    <property type="match status" value="3"/>
</dbReference>
<dbReference type="InterPro" id="IPR012677">
    <property type="entry name" value="Nucleotide-bd_a/b_plait_sf"/>
</dbReference>
<dbReference type="PROSITE" id="PS50102">
    <property type="entry name" value="RRM"/>
    <property type="match status" value="4"/>
</dbReference>
<organism evidence="13 14">
    <name type="scientific">Tuber borchii</name>
    <name type="common">White truffle</name>
    <dbReference type="NCBI Taxonomy" id="42251"/>
    <lineage>
        <taxon>Eukaryota</taxon>
        <taxon>Fungi</taxon>
        <taxon>Dikarya</taxon>
        <taxon>Ascomycota</taxon>
        <taxon>Pezizomycotina</taxon>
        <taxon>Pezizomycetes</taxon>
        <taxon>Pezizales</taxon>
        <taxon>Tuberaceae</taxon>
        <taxon>Tuber</taxon>
    </lineage>
</organism>
<dbReference type="SMART" id="SM00360">
    <property type="entry name" value="RRM"/>
    <property type="match status" value="4"/>
</dbReference>
<dbReference type="GO" id="GO:0003729">
    <property type="term" value="F:mRNA binding"/>
    <property type="evidence" value="ECO:0007669"/>
    <property type="project" value="TreeGrafter"/>
</dbReference>
<dbReference type="PANTHER" id="PTHR48025:SF1">
    <property type="entry name" value="RRM DOMAIN-CONTAINING PROTEIN"/>
    <property type="match status" value="1"/>
</dbReference>
<feature type="compositionally biased region" description="Low complexity" evidence="11">
    <location>
        <begin position="1"/>
        <end position="29"/>
    </location>
</feature>
<feature type="compositionally biased region" description="Polar residues" evidence="11">
    <location>
        <begin position="63"/>
        <end position="79"/>
    </location>
</feature>
<dbReference type="InterPro" id="IPR011990">
    <property type="entry name" value="TPR-like_helical_dom_sf"/>
</dbReference>
<keyword evidence="4" id="KW-0677">Repeat</keyword>
<evidence type="ECO:0000256" key="4">
    <source>
        <dbReference type="ARBA" id="ARBA00022737"/>
    </source>
</evidence>
<evidence type="ECO:0000256" key="10">
    <source>
        <dbReference type="PROSITE-ProRule" id="PRU00176"/>
    </source>
</evidence>
<dbReference type="GO" id="GO:0008380">
    <property type="term" value="P:RNA splicing"/>
    <property type="evidence" value="ECO:0007669"/>
    <property type="project" value="UniProtKB-KW"/>
</dbReference>
<feature type="compositionally biased region" description="Basic and acidic residues" evidence="11">
    <location>
        <begin position="1017"/>
        <end position="1032"/>
    </location>
</feature>
<evidence type="ECO:0000256" key="11">
    <source>
        <dbReference type="SAM" id="MobiDB-lite"/>
    </source>
</evidence>
<dbReference type="InterPro" id="IPR034398">
    <property type="entry name" value="Prp24_RRM2"/>
</dbReference>
<keyword evidence="7" id="KW-0539">Nucleus</keyword>
<feature type="compositionally biased region" description="Polar residues" evidence="11">
    <location>
        <begin position="34"/>
        <end position="56"/>
    </location>
</feature>
<dbReference type="Gene3D" id="3.30.70.330">
    <property type="match status" value="4"/>
</dbReference>